<sequence>MTASCEHPPVPGRCPAPIPGRRIRLDWRSPVRLRGAPNGRRLPLPVPAVAAAAFAEPAGGPGR</sequence>
<organism evidence="1 2">
    <name type="scientific">Pseudoxanthomonas suwonensis</name>
    <dbReference type="NCBI Taxonomy" id="314722"/>
    <lineage>
        <taxon>Bacteria</taxon>
        <taxon>Pseudomonadati</taxon>
        <taxon>Pseudomonadota</taxon>
        <taxon>Gammaproteobacteria</taxon>
        <taxon>Lysobacterales</taxon>
        <taxon>Lysobacteraceae</taxon>
        <taxon>Pseudoxanthomonas</taxon>
    </lineage>
</organism>
<reference evidence="1 2" key="1">
    <citation type="journal article" date="2015" name="Genome Announc.">
        <title>Complete Genome Sequence of Pseudoxanthomonas suwonensis Strain J1, a Cellulose-Degrading Bacterium Isolated from Leaf- and Wood-Enriched Soil.</title>
        <authorList>
            <person name="Hou L."/>
            <person name="Jiang J."/>
            <person name="Xu Z."/>
            <person name="Zhou Y."/>
            <person name="Leung F.C."/>
        </authorList>
    </citation>
    <scope>NUCLEOTIDE SEQUENCE [LARGE SCALE GENOMIC DNA]</scope>
    <source>
        <strain evidence="1 2">J1</strain>
    </source>
</reference>
<dbReference type="KEGG" id="psuw:WQ53_04645"/>
<keyword evidence="2" id="KW-1185">Reference proteome</keyword>
<name>A0A0E3Z0S2_9GAMM</name>
<evidence type="ECO:0000313" key="2">
    <source>
        <dbReference type="Proteomes" id="UP000033067"/>
    </source>
</evidence>
<dbReference type="Proteomes" id="UP000033067">
    <property type="component" value="Chromosome"/>
</dbReference>
<gene>
    <name evidence="1" type="ORF">WQ53_04645</name>
</gene>
<dbReference type="AlphaFoldDB" id="A0A0E3Z0S2"/>
<evidence type="ECO:0000313" key="1">
    <source>
        <dbReference type="EMBL" id="AKC86168.1"/>
    </source>
</evidence>
<dbReference type="EMBL" id="CP011144">
    <property type="protein sequence ID" value="AKC86168.1"/>
    <property type="molecule type" value="Genomic_DNA"/>
</dbReference>
<proteinExistence type="predicted"/>
<accession>A0A0E3Z0S2</accession>
<dbReference type="PATRIC" id="fig|314722.6.peg.976"/>
<dbReference type="RefSeq" id="WP_052630873.1">
    <property type="nucleotide sequence ID" value="NZ_CP011144.1"/>
</dbReference>
<protein>
    <submittedName>
        <fullName evidence="1">Uncharacterized protein</fullName>
    </submittedName>
</protein>